<feature type="domain" description="FIST C-domain" evidence="2">
    <location>
        <begin position="233"/>
        <end position="370"/>
    </location>
</feature>
<gene>
    <name evidence="4" type="ORF">DMO24_00475</name>
    <name evidence="3" type="ORF">FHX36_002366</name>
</gene>
<name>A0A323VHF8_9ACTN</name>
<dbReference type="EMBL" id="JACIBU010000001">
    <property type="protein sequence ID" value="MBB3676631.1"/>
    <property type="molecule type" value="Genomic_DNA"/>
</dbReference>
<proteinExistence type="predicted"/>
<protein>
    <recommendedName>
        <fullName evidence="7">Histidine kinase</fullName>
    </recommendedName>
</protein>
<accession>A0A323VHF8</accession>
<dbReference type="InterPro" id="IPR019494">
    <property type="entry name" value="FIST_C"/>
</dbReference>
<dbReference type="Proteomes" id="UP000580718">
    <property type="component" value="Unassembled WGS sequence"/>
</dbReference>
<dbReference type="PANTHER" id="PTHR40252">
    <property type="entry name" value="BLR0328 PROTEIN"/>
    <property type="match status" value="1"/>
</dbReference>
<feature type="domain" description="FIST" evidence="1">
    <location>
        <begin position="34"/>
        <end position="232"/>
    </location>
</feature>
<evidence type="ECO:0000313" key="4">
    <source>
        <dbReference type="EMBL" id="PZA23320.1"/>
    </source>
</evidence>
<reference evidence="4 5" key="1">
    <citation type="submission" date="2018-06" db="EMBL/GenBank/DDBJ databases">
        <title>Draft genome sequence of Modestobacter versicolor CP153-2.</title>
        <authorList>
            <person name="Gundlapally S.R."/>
        </authorList>
    </citation>
    <scope>NUCLEOTIDE SEQUENCE [LARGE SCALE GENOMIC DNA]</scope>
    <source>
        <strain evidence="4 5">CP153-2</strain>
    </source>
</reference>
<evidence type="ECO:0008006" key="7">
    <source>
        <dbReference type="Google" id="ProtNLM"/>
    </source>
</evidence>
<evidence type="ECO:0000313" key="3">
    <source>
        <dbReference type="EMBL" id="MBB3676631.1"/>
    </source>
</evidence>
<reference evidence="3 6" key="2">
    <citation type="submission" date="2020-08" db="EMBL/GenBank/DDBJ databases">
        <title>Sequencing the genomes of 1000 actinobacteria strains.</title>
        <authorList>
            <person name="Klenk H.-P."/>
        </authorList>
    </citation>
    <scope>NUCLEOTIDE SEQUENCE [LARGE SCALE GENOMIC DNA]</scope>
    <source>
        <strain evidence="3 6">DSM 16678</strain>
    </source>
</reference>
<dbReference type="Pfam" id="PF10442">
    <property type="entry name" value="FIST_C"/>
    <property type="match status" value="1"/>
</dbReference>
<organism evidence="4 5">
    <name type="scientific">Modestobacter versicolor</name>
    <dbReference type="NCBI Taxonomy" id="429133"/>
    <lineage>
        <taxon>Bacteria</taxon>
        <taxon>Bacillati</taxon>
        <taxon>Actinomycetota</taxon>
        <taxon>Actinomycetes</taxon>
        <taxon>Geodermatophilales</taxon>
        <taxon>Geodermatophilaceae</taxon>
        <taxon>Modestobacter</taxon>
    </lineage>
</organism>
<comment type="caution">
    <text evidence="4">The sequence shown here is derived from an EMBL/GenBank/DDBJ whole genome shotgun (WGS) entry which is preliminary data.</text>
</comment>
<dbReference type="RefSeq" id="WP_110550303.1">
    <property type="nucleotide sequence ID" value="NZ_JACIBU010000001.1"/>
</dbReference>
<dbReference type="OrthoDB" id="5151042at2"/>
<dbReference type="Proteomes" id="UP000247602">
    <property type="component" value="Unassembled WGS sequence"/>
</dbReference>
<evidence type="ECO:0000313" key="5">
    <source>
        <dbReference type="Proteomes" id="UP000247602"/>
    </source>
</evidence>
<dbReference type="AlphaFoldDB" id="A0A323VHF8"/>
<dbReference type="InterPro" id="IPR013702">
    <property type="entry name" value="FIST_domain_N"/>
</dbReference>
<evidence type="ECO:0000259" key="2">
    <source>
        <dbReference type="SMART" id="SM01204"/>
    </source>
</evidence>
<dbReference type="SMART" id="SM01204">
    <property type="entry name" value="FIST_C"/>
    <property type="match status" value="1"/>
</dbReference>
<dbReference type="Pfam" id="PF08495">
    <property type="entry name" value="FIST"/>
    <property type="match status" value="1"/>
</dbReference>
<evidence type="ECO:0000313" key="6">
    <source>
        <dbReference type="Proteomes" id="UP000580718"/>
    </source>
</evidence>
<dbReference type="EMBL" id="QKNV01000004">
    <property type="protein sequence ID" value="PZA23320.1"/>
    <property type="molecule type" value="Genomic_DNA"/>
</dbReference>
<dbReference type="SMART" id="SM00897">
    <property type="entry name" value="FIST"/>
    <property type="match status" value="1"/>
</dbReference>
<sequence length="386" mass="38959">MSTLLHGTGASEDPSALAAGRAAATAAVAGLPGTPDLVLVFTSVRYDLPELLAGIRSVTGDAPLVGSTSVGHFVGSTVTGPGRGVAVLALSGGEYRFGVGSARGMSSRPTEVGAELVRQARAATGEHDLPHAALLLLTDGLVGGQQAVVAGAHRAAGAGVPIVGGVAADDWQLSSTSVLLGDTALTDAAIGVWIASPHPLRVATAHGWTAVGPPLLVTRAEDLVVHELGGHPAAEVFAAATGLDDARQQGVAGSVVESSYALGLIQPDGSHLVRAVYTAPSGELNTFEPVPTFAAVQVMSADRPTLLAVVDDIAAQSLVTGNERVLLTFDCAARQTLLAEQVGAEIERLQQQAGQATVFGLYTYGEFSRSRGAGGVHNATLTALAL</sequence>
<dbReference type="PANTHER" id="PTHR40252:SF2">
    <property type="entry name" value="BLR0328 PROTEIN"/>
    <property type="match status" value="1"/>
</dbReference>
<evidence type="ECO:0000259" key="1">
    <source>
        <dbReference type="SMART" id="SM00897"/>
    </source>
</evidence>
<keyword evidence="5" id="KW-1185">Reference proteome</keyword>